<evidence type="ECO:0000256" key="2">
    <source>
        <dbReference type="SAM" id="MobiDB-lite"/>
    </source>
</evidence>
<organism evidence="4 5">
    <name type="scientific">Cinara cedri</name>
    <dbReference type="NCBI Taxonomy" id="506608"/>
    <lineage>
        <taxon>Eukaryota</taxon>
        <taxon>Metazoa</taxon>
        <taxon>Ecdysozoa</taxon>
        <taxon>Arthropoda</taxon>
        <taxon>Hexapoda</taxon>
        <taxon>Insecta</taxon>
        <taxon>Pterygota</taxon>
        <taxon>Neoptera</taxon>
        <taxon>Paraneoptera</taxon>
        <taxon>Hemiptera</taxon>
        <taxon>Sternorrhyncha</taxon>
        <taxon>Aphidomorpha</taxon>
        <taxon>Aphidoidea</taxon>
        <taxon>Aphididae</taxon>
        <taxon>Lachninae</taxon>
        <taxon>Cinara</taxon>
    </lineage>
</organism>
<protein>
    <submittedName>
        <fullName evidence="4">Uncharacterized protein</fullName>
    </submittedName>
</protein>
<evidence type="ECO:0000313" key="5">
    <source>
        <dbReference type="Proteomes" id="UP000325440"/>
    </source>
</evidence>
<proteinExistence type="inferred from homology"/>
<evidence type="ECO:0000256" key="1">
    <source>
        <dbReference type="ARBA" id="ARBA00007367"/>
    </source>
</evidence>
<dbReference type="PANTHER" id="PTHR31102:SF1">
    <property type="entry name" value="CATION_H+ EXCHANGER DOMAIN-CONTAINING PROTEIN"/>
    <property type="match status" value="1"/>
</dbReference>
<dbReference type="GO" id="GO:0098662">
    <property type="term" value="P:inorganic cation transmembrane transport"/>
    <property type="evidence" value="ECO:0007669"/>
    <property type="project" value="TreeGrafter"/>
</dbReference>
<feature type="transmembrane region" description="Helical" evidence="3">
    <location>
        <begin position="51"/>
        <end position="71"/>
    </location>
</feature>
<feature type="compositionally biased region" description="Basic and acidic residues" evidence="2">
    <location>
        <begin position="1"/>
        <end position="18"/>
    </location>
</feature>
<dbReference type="OrthoDB" id="423807at2759"/>
<evidence type="ECO:0000313" key="4">
    <source>
        <dbReference type="EMBL" id="VVC44237.1"/>
    </source>
</evidence>
<gene>
    <name evidence="4" type="ORF">CINCED_3A020150</name>
</gene>
<dbReference type="PANTHER" id="PTHR31102">
    <property type="match status" value="1"/>
</dbReference>
<feature type="transmembrane region" description="Helical" evidence="3">
    <location>
        <begin position="402"/>
        <end position="421"/>
    </location>
</feature>
<evidence type="ECO:0000256" key="3">
    <source>
        <dbReference type="SAM" id="Phobius"/>
    </source>
</evidence>
<feature type="transmembrane region" description="Helical" evidence="3">
    <location>
        <begin position="232"/>
        <end position="256"/>
    </location>
</feature>
<keyword evidence="3" id="KW-0472">Membrane</keyword>
<name>A0A5E4NLX8_9HEMI</name>
<dbReference type="EMBL" id="CABPRJ010002377">
    <property type="protein sequence ID" value="VVC44237.1"/>
    <property type="molecule type" value="Genomic_DNA"/>
</dbReference>
<sequence length="636" mass="72855">MNDDNGKKDTAQQPEKKQNSQYQQIFRDFVDSRKKTNRSIFNQRKHEILCFVLKTMIGIMLINTVLWLLGIYTKNFSEHILKYYLLLYVTSTVAGRVVSLIHLPPLMGMILAGIAIRNLKPSSHKHEEEFVLLFVFLICETTTSIIMAIDVLMLNISGWHKIGCVIVRLAFLPLIVEFIAISTVAIYYYEPNFNWKSVYGYGFFWPILSPSVLMPSLLRFKRMGYGEKSKVIPLLIAASTLVEVITNISDGLLILIDQCDKNKQNKLFDLIQLYVKELCVEIILAIIMGVFMIFVPPIPWSNVDNKPKDQKSQAIKKKQKTIFLISIIRLMLFCAVGCIVGIVKWFNQQPVTWSLGGAISLYVASTGWKWRWRTQNSDKQTELYYETAMQDHIDGFVAVLEYVWDILQPMVFGILGSILNFEHVIIDKRLYTGILVVVIGFVVRTIVTTCSIFGSGLNFKEVVFINIAWFFNATILTYLTFVLIVYDKKDSIDLSQHYSTITVFSTLELSNQLQLTGNNWSYLFDVIMFVFTNYSINILGIFTSIFFLGWTKPENCLVYAYIYFSVDIPEKSTEYNAVYSVVDIPEKSTESNAVYSVDDEIAKKSDSLIITVLSKARQNIFKDSTNDNKTSKLIIP</sequence>
<feature type="transmembrane region" description="Helical" evidence="3">
    <location>
        <begin position="522"/>
        <end position="550"/>
    </location>
</feature>
<feature type="transmembrane region" description="Helical" evidence="3">
    <location>
        <begin position="282"/>
        <end position="300"/>
    </location>
</feature>
<dbReference type="InterPro" id="IPR051843">
    <property type="entry name" value="CPA1_transporter"/>
</dbReference>
<keyword evidence="5" id="KW-1185">Reference proteome</keyword>
<dbReference type="Proteomes" id="UP000325440">
    <property type="component" value="Unassembled WGS sequence"/>
</dbReference>
<keyword evidence="3" id="KW-0812">Transmembrane</keyword>
<feature type="region of interest" description="Disordered" evidence="2">
    <location>
        <begin position="1"/>
        <end position="21"/>
    </location>
</feature>
<feature type="transmembrane region" description="Helical" evidence="3">
    <location>
        <begin position="130"/>
        <end position="153"/>
    </location>
</feature>
<accession>A0A5E4NLX8</accession>
<feature type="transmembrane region" description="Helical" evidence="3">
    <location>
        <begin position="463"/>
        <end position="486"/>
    </location>
</feature>
<feature type="transmembrane region" description="Helical" evidence="3">
    <location>
        <begin position="433"/>
        <end position="457"/>
    </location>
</feature>
<feature type="transmembrane region" description="Helical" evidence="3">
    <location>
        <begin position="201"/>
        <end position="220"/>
    </location>
</feature>
<reference evidence="4 5" key="1">
    <citation type="submission" date="2019-08" db="EMBL/GenBank/DDBJ databases">
        <authorList>
            <person name="Alioto T."/>
            <person name="Alioto T."/>
            <person name="Gomez Garrido J."/>
        </authorList>
    </citation>
    <scope>NUCLEOTIDE SEQUENCE [LARGE SCALE GENOMIC DNA]</scope>
</reference>
<comment type="similarity">
    <text evidence="1">Belongs to the monovalent cation:proton antiporter 1 (CPA1) transporter (TC 2.A.36) family.</text>
</comment>
<keyword evidence="3" id="KW-1133">Transmembrane helix</keyword>
<feature type="transmembrane region" description="Helical" evidence="3">
    <location>
        <begin position="321"/>
        <end position="346"/>
    </location>
</feature>
<feature type="transmembrane region" description="Helical" evidence="3">
    <location>
        <begin position="165"/>
        <end position="189"/>
    </location>
</feature>
<dbReference type="AlphaFoldDB" id="A0A5E4NLX8"/>